<reference evidence="1 2" key="1">
    <citation type="submission" date="2019-02" db="EMBL/GenBank/DDBJ databases">
        <title>Arundinibacter roseus gen. nov., sp. nov., a new member of the family Cytophagaceae.</title>
        <authorList>
            <person name="Szuroczki S."/>
            <person name="Khayer B."/>
            <person name="Sproer C."/>
            <person name="Toumi M."/>
            <person name="Szabo A."/>
            <person name="Felfoldi T."/>
            <person name="Schumann P."/>
            <person name="Toth E."/>
        </authorList>
    </citation>
    <scope>NUCLEOTIDE SEQUENCE [LARGE SCALE GENOMIC DNA]</scope>
    <source>
        <strain evidence="1 2">DMA-k-7a</strain>
    </source>
</reference>
<accession>A0A4R4KJ30</accession>
<evidence type="ECO:0000313" key="2">
    <source>
        <dbReference type="Proteomes" id="UP000295706"/>
    </source>
</evidence>
<dbReference type="Pfam" id="PF12669">
    <property type="entry name" value="FeoB_associated"/>
    <property type="match status" value="1"/>
</dbReference>
<dbReference type="Proteomes" id="UP000295706">
    <property type="component" value="Unassembled WGS sequence"/>
</dbReference>
<comment type="caution">
    <text evidence="1">The sequence shown here is derived from an EMBL/GenBank/DDBJ whole genome shotgun (WGS) entry which is preliminary data.</text>
</comment>
<name>A0A4R4KJ30_9BACT</name>
<organism evidence="1 2">
    <name type="scientific">Arundinibacter roseus</name>
    <dbReference type="NCBI Taxonomy" id="2070510"/>
    <lineage>
        <taxon>Bacteria</taxon>
        <taxon>Pseudomonadati</taxon>
        <taxon>Bacteroidota</taxon>
        <taxon>Cytophagia</taxon>
        <taxon>Cytophagales</taxon>
        <taxon>Spirosomataceae</taxon>
        <taxon>Arundinibacter</taxon>
    </lineage>
</organism>
<protein>
    <submittedName>
        <fullName evidence="1">FeoB-associated Cys-rich membrane protein</fullName>
    </submittedName>
</protein>
<dbReference type="AlphaFoldDB" id="A0A4R4KJ30"/>
<sequence>MQQLIVLLIFCAALSYLGIRVWKALRRPAEAGCGKGCGCAPKSTSSIG</sequence>
<proteinExistence type="predicted"/>
<evidence type="ECO:0000313" key="1">
    <source>
        <dbReference type="EMBL" id="TDB68274.1"/>
    </source>
</evidence>
<keyword evidence="2" id="KW-1185">Reference proteome</keyword>
<dbReference type="EMBL" id="SMJU01000002">
    <property type="protein sequence ID" value="TDB68274.1"/>
    <property type="molecule type" value="Genomic_DNA"/>
</dbReference>
<gene>
    <name evidence="1" type="ORF">EZE20_03300</name>
</gene>